<reference evidence="1" key="1">
    <citation type="submission" date="2018-07" db="EMBL/GenBank/DDBJ databases">
        <title>Annotation of Aphanomyces astaci genome assembly.</title>
        <authorList>
            <person name="Studholme D.J."/>
        </authorList>
    </citation>
    <scope>NUCLEOTIDE SEQUENCE [LARGE SCALE GENOMIC DNA]</scope>
    <source>
        <strain evidence="1">Pc</strain>
    </source>
</reference>
<organism evidence="1 2">
    <name type="scientific">Aphanomyces astaci</name>
    <name type="common">Crayfish plague agent</name>
    <dbReference type="NCBI Taxonomy" id="112090"/>
    <lineage>
        <taxon>Eukaryota</taxon>
        <taxon>Sar</taxon>
        <taxon>Stramenopiles</taxon>
        <taxon>Oomycota</taxon>
        <taxon>Saprolegniomycetes</taxon>
        <taxon>Saprolegniales</taxon>
        <taxon>Verrucalvaceae</taxon>
        <taxon>Aphanomyces</taxon>
    </lineage>
</organism>
<accession>A0A425CTL6</accession>
<evidence type="ECO:0000313" key="1">
    <source>
        <dbReference type="EMBL" id="RQM20351.1"/>
    </source>
</evidence>
<dbReference type="EMBL" id="MZMZ02003926">
    <property type="protein sequence ID" value="RQM20351.1"/>
    <property type="molecule type" value="Genomic_DNA"/>
</dbReference>
<dbReference type="VEuPathDB" id="FungiDB:H257_11278"/>
<name>A0A425CTL6_APHAT</name>
<dbReference type="Proteomes" id="UP000284702">
    <property type="component" value="Unassembled WGS sequence"/>
</dbReference>
<dbReference type="AlphaFoldDB" id="A0A425CTL6"/>
<keyword evidence="2" id="KW-1185">Reference proteome</keyword>
<protein>
    <submittedName>
        <fullName evidence="1">Uncharacterized protein</fullName>
    </submittedName>
</protein>
<sequence>MLDTGCFIKAEFEQCEPPVLRSRYLLASPRDLDRYVAEHAEAMRSDFQVHFPNGIIVCERSTWRTVIDQTALSTNEASHMGLVALNNSLYVTLTRPNWTMASLSMSSFGHGVIQVDAPRIQAYAMMELKASGPEAIVAVASTHVQADVME</sequence>
<gene>
    <name evidence="1" type="ORF">B5M09_010642</name>
</gene>
<evidence type="ECO:0000313" key="2">
    <source>
        <dbReference type="Proteomes" id="UP000284702"/>
    </source>
</evidence>
<proteinExistence type="predicted"/>
<comment type="caution">
    <text evidence="1">The sequence shown here is derived from an EMBL/GenBank/DDBJ whole genome shotgun (WGS) entry which is preliminary data.</text>
</comment>